<gene>
    <name evidence="1" type="ORF">GMARGA_LOCUS31219</name>
</gene>
<name>A0ABN7WJS5_GIGMA</name>
<comment type="caution">
    <text evidence="1">The sequence shown here is derived from an EMBL/GenBank/DDBJ whole genome shotgun (WGS) entry which is preliminary data.</text>
</comment>
<reference evidence="1 2" key="1">
    <citation type="submission" date="2021-06" db="EMBL/GenBank/DDBJ databases">
        <authorList>
            <person name="Kallberg Y."/>
            <person name="Tangrot J."/>
            <person name="Rosling A."/>
        </authorList>
    </citation>
    <scope>NUCLEOTIDE SEQUENCE [LARGE SCALE GENOMIC DNA]</scope>
    <source>
        <strain evidence="1 2">120-4 pot B 10/14</strain>
    </source>
</reference>
<organism evidence="1 2">
    <name type="scientific">Gigaspora margarita</name>
    <dbReference type="NCBI Taxonomy" id="4874"/>
    <lineage>
        <taxon>Eukaryota</taxon>
        <taxon>Fungi</taxon>
        <taxon>Fungi incertae sedis</taxon>
        <taxon>Mucoromycota</taxon>
        <taxon>Glomeromycotina</taxon>
        <taxon>Glomeromycetes</taxon>
        <taxon>Diversisporales</taxon>
        <taxon>Gigasporaceae</taxon>
        <taxon>Gigaspora</taxon>
    </lineage>
</organism>
<dbReference type="Proteomes" id="UP000789901">
    <property type="component" value="Unassembled WGS sequence"/>
</dbReference>
<keyword evidence="2" id="KW-1185">Reference proteome</keyword>
<evidence type="ECO:0000313" key="2">
    <source>
        <dbReference type="Proteomes" id="UP000789901"/>
    </source>
</evidence>
<sequence length="185" mass="20263">MTRGITVLATMVPNSWSKIQVSSLRVSNSLPISEKSWFIITALATMVPNPWSTIRVPSLYVSNSPPITKKEAELAIELLLLATIVPNPWSTIQVPSLCIKLLLWPVATGTKLDGSSGPYRVPSLCVSDSLPIPEKELVINSSFSVRSRLGELLLRPLWYPTHGPQIQVPSLCVSNDLPIPEKELA</sequence>
<dbReference type="EMBL" id="CAJVQB010046040">
    <property type="protein sequence ID" value="CAG8832777.1"/>
    <property type="molecule type" value="Genomic_DNA"/>
</dbReference>
<feature type="non-terminal residue" evidence="1">
    <location>
        <position position="185"/>
    </location>
</feature>
<evidence type="ECO:0000313" key="1">
    <source>
        <dbReference type="EMBL" id="CAG8832777.1"/>
    </source>
</evidence>
<protein>
    <submittedName>
        <fullName evidence="1">41052_t:CDS:1</fullName>
    </submittedName>
</protein>
<proteinExistence type="predicted"/>
<accession>A0ABN7WJS5</accession>